<dbReference type="EMBL" id="QSSQ01000022">
    <property type="protein sequence ID" value="RGM01347.1"/>
    <property type="molecule type" value="Genomic_DNA"/>
</dbReference>
<dbReference type="PROSITE" id="PS50887">
    <property type="entry name" value="GGDEF"/>
    <property type="match status" value="1"/>
</dbReference>
<dbReference type="InterPro" id="IPR000160">
    <property type="entry name" value="GGDEF_dom"/>
</dbReference>
<gene>
    <name evidence="4" type="ORF">DXC39_19405</name>
</gene>
<dbReference type="Gene3D" id="3.30.450.20">
    <property type="entry name" value="PAS domain"/>
    <property type="match status" value="1"/>
</dbReference>
<reference evidence="4 5" key="1">
    <citation type="submission" date="2018-08" db="EMBL/GenBank/DDBJ databases">
        <title>A genome reference for cultivated species of the human gut microbiota.</title>
        <authorList>
            <person name="Zou Y."/>
            <person name="Xue W."/>
            <person name="Luo G."/>
        </authorList>
    </citation>
    <scope>NUCLEOTIDE SEQUENCE [LARGE SCALE GENOMIC DNA]</scope>
    <source>
        <strain evidence="4 5">TF05-11AC</strain>
    </source>
</reference>
<organism evidence="4 5">
    <name type="scientific">Hungatella hathewayi</name>
    <dbReference type="NCBI Taxonomy" id="154046"/>
    <lineage>
        <taxon>Bacteria</taxon>
        <taxon>Bacillati</taxon>
        <taxon>Bacillota</taxon>
        <taxon>Clostridia</taxon>
        <taxon>Lachnospirales</taxon>
        <taxon>Lachnospiraceae</taxon>
        <taxon>Hungatella</taxon>
    </lineage>
</organism>
<evidence type="ECO:0000259" key="3">
    <source>
        <dbReference type="PROSITE" id="PS50887"/>
    </source>
</evidence>
<dbReference type="CDD" id="cd01948">
    <property type="entry name" value="EAL"/>
    <property type="match status" value="1"/>
</dbReference>
<name>A0A3E4U4F9_9FIRM</name>
<evidence type="ECO:0000256" key="1">
    <source>
        <dbReference type="SAM" id="Phobius"/>
    </source>
</evidence>
<dbReference type="Gene3D" id="3.20.20.450">
    <property type="entry name" value="EAL domain"/>
    <property type="match status" value="1"/>
</dbReference>
<dbReference type="InterPro" id="IPR050706">
    <property type="entry name" value="Cyclic-di-GMP_PDE-like"/>
</dbReference>
<evidence type="ECO:0000313" key="5">
    <source>
        <dbReference type="Proteomes" id="UP000261257"/>
    </source>
</evidence>
<comment type="caution">
    <text evidence="4">The sequence shown here is derived from an EMBL/GenBank/DDBJ whole genome shotgun (WGS) entry which is preliminary data.</text>
</comment>
<proteinExistence type="predicted"/>
<dbReference type="InterPro" id="IPR029787">
    <property type="entry name" value="Nucleotide_cyclase"/>
</dbReference>
<dbReference type="RefSeq" id="WP_117623479.1">
    <property type="nucleotide sequence ID" value="NZ_QRQF01000022.1"/>
</dbReference>
<dbReference type="SUPFAM" id="SSF55073">
    <property type="entry name" value="Nucleotide cyclase"/>
    <property type="match status" value="1"/>
</dbReference>
<keyword evidence="1" id="KW-0812">Transmembrane</keyword>
<keyword evidence="1" id="KW-1133">Transmembrane helix</keyword>
<dbReference type="InterPro" id="IPR035919">
    <property type="entry name" value="EAL_sf"/>
</dbReference>
<feature type="domain" description="EAL" evidence="2">
    <location>
        <begin position="485"/>
        <end position="740"/>
    </location>
</feature>
<evidence type="ECO:0000259" key="2">
    <source>
        <dbReference type="PROSITE" id="PS50883"/>
    </source>
</evidence>
<dbReference type="AlphaFoldDB" id="A0A3E4U4F9"/>
<dbReference type="GO" id="GO:0071111">
    <property type="term" value="F:cyclic-guanylate-specific phosphodiesterase activity"/>
    <property type="evidence" value="ECO:0007669"/>
    <property type="project" value="InterPro"/>
</dbReference>
<dbReference type="SMART" id="SM00052">
    <property type="entry name" value="EAL"/>
    <property type="match status" value="1"/>
</dbReference>
<sequence length="751" mass="84487">MRWQERGKKEMQGMLLPVIVCVCFIASSLLFLVQMIVKSEEENITDLYNAANQTRTALLKQIEGDWQTLEGLSVSLQSLANIRTDELMEILTDVNDKNAFIRMGYADASGQGEMVDLAGNIEAISIAEEAFFQRAMEGEKSISTTFEDSNAAGGYVNYFATRVLNSDGETEGVLCAVHATNVLRAIIDMPLLKNSGYSDILNESGDFVIISKPSMAETALSSNQEVITERIREEDSGSFTVKDEKGSKYMVNVLPLIEGQWYQVSTVPVAVLRSSYIETARGIMAIILAACVLFIWLISSQRRMAAENQKTLMKLAYSDSLTGMRNFDGFKKDAEKFLAEQELSACLIWYADFKNFKFINDVLGYEGGDRLLSMVAEYLKMVESPDCMSCRIAADNFTGIVQCREDEGLVRGHKEILDYLKQSGMEDFPFLEIPLGVYRLKESDRGQTVDVLVNYANMAHKTAKEKNGSAFVYYDDDIRKKTLEDSTLEAEAEPAIRNGEFRLYMQPKVDIQNGNRICGAEVLVRWQNPRLGLIPPGRFIPLFEKSDLIIKLDRYMFEQACIWLKSYLDGGGRPVNIAVNVSKVGIFQPGFVEYYVAVKKKYGIPDHMLELEFTENILAVDTELFSDLVIKLRKEGFLCSLDDFGSGYSSLNLLKDLPVDALKLDILFFRKSRDVRRERIVVSNFINMAKQLNITTIAEGVEEEDTVEFLQNADCDVIQGYIFAKPMPKEEFEAMLGGTDHLAMNHNVQGN</sequence>
<evidence type="ECO:0000313" key="4">
    <source>
        <dbReference type="EMBL" id="RGM01347.1"/>
    </source>
</evidence>
<dbReference type="Pfam" id="PF00990">
    <property type="entry name" value="GGDEF"/>
    <property type="match status" value="1"/>
</dbReference>
<dbReference type="InterPro" id="IPR043128">
    <property type="entry name" value="Rev_trsase/Diguanyl_cyclase"/>
</dbReference>
<dbReference type="PROSITE" id="PS50883">
    <property type="entry name" value="EAL"/>
    <property type="match status" value="1"/>
</dbReference>
<dbReference type="Pfam" id="PF00563">
    <property type="entry name" value="EAL"/>
    <property type="match status" value="1"/>
</dbReference>
<keyword evidence="1" id="KW-0472">Membrane</keyword>
<dbReference type="PANTHER" id="PTHR33121:SF70">
    <property type="entry name" value="SIGNALING PROTEIN YKOW"/>
    <property type="match status" value="1"/>
</dbReference>
<feature type="domain" description="GGDEF" evidence="3">
    <location>
        <begin position="344"/>
        <end position="476"/>
    </location>
</feature>
<dbReference type="NCBIfam" id="TIGR00254">
    <property type="entry name" value="GGDEF"/>
    <property type="match status" value="1"/>
</dbReference>
<protein>
    <submittedName>
        <fullName evidence="4">EAL domain-containing protein</fullName>
    </submittedName>
</protein>
<accession>A0A3E4U4F9</accession>
<dbReference type="Gene3D" id="3.30.70.270">
    <property type="match status" value="1"/>
</dbReference>
<feature type="transmembrane region" description="Helical" evidence="1">
    <location>
        <begin position="12"/>
        <end position="37"/>
    </location>
</feature>
<dbReference type="PANTHER" id="PTHR33121">
    <property type="entry name" value="CYCLIC DI-GMP PHOSPHODIESTERASE PDEF"/>
    <property type="match status" value="1"/>
</dbReference>
<dbReference type="InterPro" id="IPR001633">
    <property type="entry name" value="EAL_dom"/>
</dbReference>
<dbReference type="SUPFAM" id="SSF141868">
    <property type="entry name" value="EAL domain-like"/>
    <property type="match status" value="1"/>
</dbReference>
<dbReference type="Proteomes" id="UP000261257">
    <property type="component" value="Unassembled WGS sequence"/>
</dbReference>
<dbReference type="SMART" id="SM00267">
    <property type="entry name" value="GGDEF"/>
    <property type="match status" value="1"/>
</dbReference>